<protein>
    <submittedName>
        <fullName evidence="2">LPXTG-motif cell wall-anchored protein</fullName>
    </submittedName>
</protein>
<dbReference type="AlphaFoldDB" id="A0A4R2P5V0"/>
<accession>A0A4R2P5V0</accession>
<dbReference type="EMBL" id="SLXK01000006">
    <property type="protein sequence ID" value="TCP30239.1"/>
    <property type="molecule type" value="Genomic_DNA"/>
</dbReference>
<evidence type="ECO:0000313" key="3">
    <source>
        <dbReference type="Proteomes" id="UP000295416"/>
    </source>
</evidence>
<dbReference type="InterPro" id="IPR022121">
    <property type="entry name" value="Peptidase_M73_camelysin"/>
</dbReference>
<evidence type="ECO:0000256" key="1">
    <source>
        <dbReference type="SAM" id="Phobius"/>
    </source>
</evidence>
<keyword evidence="3" id="KW-1185">Reference proteome</keyword>
<evidence type="ECO:0000313" key="2">
    <source>
        <dbReference type="EMBL" id="TCP30239.1"/>
    </source>
</evidence>
<name>A0A4R2P5V0_9BACL</name>
<proteinExistence type="predicted"/>
<dbReference type="OrthoDB" id="2566057at2"/>
<dbReference type="NCBIfam" id="TIGR01167">
    <property type="entry name" value="LPXTG_anchor"/>
    <property type="match status" value="1"/>
</dbReference>
<dbReference type="Proteomes" id="UP000295416">
    <property type="component" value="Unassembled WGS sequence"/>
</dbReference>
<feature type="transmembrane region" description="Helical" evidence="1">
    <location>
        <begin position="205"/>
        <end position="224"/>
    </location>
</feature>
<dbReference type="RefSeq" id="WP_132744799.1">
    <property type="nucleotide sequence ID" value="NZ_SLXK01000006.1"/>
</dbReference>
<keyword evidence="1" id="KW-0812">Transmembrane</keyword>
<comment type="caution">
    <text evidence="2">The sequence shown here is derived from an EMBL/GenBank/DDBJ whole genome shotgun (WGS) entry which is preliminary data.</text>
</comment>
<dbReference type="Pfam" id="PF12389">
    <property type="entry name" value="Peptidase_M73"/>
    <property type="match status" value="1"/>
</dbReference>
<gene>
    <name evidence="2" type="ORF">EV207_10662</name>
</gene>
<keyword evidence="1" id="KW-1133">Transmembrane helix</keyword>
<organism evidence="2 3">
    <name type="scientific">Scopulibacillus darangshiensis</name>
    <dbReference type="NCBI Taxonomy" id="442528"/>
    <lineage>
        <taxon>Bacteria</taxon>
        <taxon>Bacillati</taxon>
        <taxon>Bacillota</taxon>
        <taxon>Bacilli</taxon>
        <taxon>Bacillales</taxon>
        <taxon>Sporolactobacillaceae</taxon>
        <taxon>Scopulibacillus</taxon>
    </lineage>
</organism>
<reference evidence="2 3" key="1">
    <citation type="submission" date="2019-03" db="EMBL/GenBank/DDBJ databases">
        <title>Genomic Encyclopedia of Type Strains, Phase IV (KMG-IV): sequencing the most valuable type-strain genomes for metagenomic binning, comparative biology and taxonomic classification.</title>
        <authorList>
            <person name="Goeker M."/>
        </authorList>
    </citation>
    <scope>NUCLEOTIDE SEQUENCE [LARGE SCALE GENOMIC DNA]</scope>
    <source>
        <strain evidence="2 3">DSM 19377</strain>
    </source>
</reference>
<keyword evidence="1" id="KW-0472">Membrane</keyword>
<sequence length="236" mass="25639">MKLKSIVFKLIMVYCFLALTAIVFLPLGNTSASKTAAEIDLATTPQDYLFNVNNMKPGDWATRTLTIHNKGNKSFNYNLDVGRKSGSEKLFDQLIVKIEDQSGVLYQGGLKDFKGFESRSLQDFDSEDLTFTVKFPKKSGNEYQGLVTDVAFNFFVDSDMAPSTQGGGTHNDGGGLTPVSTHVTSNTDGAGWKGMLPQTGESNPLLIIIPGVILTAAGIILLLIKKSIIPHPFKRG</sequence>